<comment type="subcellular location">
    <subcellularLocation>
        <location evidence="1">Cell membrane</location>
        <topology evidence="1">Multi-pass membrane protein</topology>
    </subcellularLocation>
</comment>
<dbReference type="NCBIfam" id="TIGR00374">
    <property type="entry name" value="flippase-like domain"/>
    <property type="match status" value="1"/>
</dbReference>
<reference evidence="7 8" key="1">
    <citation type="journal article" date="2013" name="J. Mol. Microbiol. Biotechnol.">
        <title>Analysis of the Complete Genomes of Acholeplasma brassicae , A. palmae and A. laidlawii and Their Comparison to the Obligate Parasites from ' Candidatus Phytoplasma'.</title>
        <authorList>
            <person name="Kube M."/>
            <person name="Siewert C."/>
            <person name="Migdoll A.M."/>
            <person name="Duduk B."/>
            <person name="Holz S."/>
            <person name="Rabus R."/>
            <person name="Seemuller E."/>
            <person name="Mitrovic J."/>
            <person name="Muller I."/>
            <person name="Buttner C."/>
            <person name="Reinhardt R."/>
        </authorList>
    </citation>
    <scope>NUCLEOTIDE SEQUENCE [LARGE SCALE GENOMIC DNA]</scope>
    <source>
        <strain evidence="7 8">J233</strain>
    </source>
</reference>
<dbReference type="HOGENOM" id="CLU_039146_0_1_14"/>
<keyword evidence="5 6" id="KW-0472">Membrane</keyword>
<evidence type="ECO:0000256" key="2">
    <source>
        <dbReference type="ARBA" id="ARBA00022475"/>
    </source>
</evidence>
<dbReference type="RefSeq" id="WP_030003868.1">
    <property type="nucleotide sequence ID" value="NC_022538.1"/>
</dbReference>
<keyword evidence="2" id="KW-1003">Cell membrane</keyword>
<sequence length="275" mass="31802">MEISTKKSRKKYIISFLILLILIGVTFYILFKEYSIKDVKNAFSLINPNYIYYSIMMLLVYLFFEALSMKALLNKLGHKTSILSNIKYASVDVYFSAITPSALGGQPMVAYYMEKDKIPVSESSVVLLLNSIIFRIVLMVYGFIAIIISGFYLDTPVKIILFTIGLSLNVVFISIFLMALISRKLLLKIGKSIIRFLHKIKILKKDISIYNDKLESSIVKYKEAFLYLQKDIFLLIRIFTYNFIQRGAMFLIPYLVYLSFGFTTESFITLMTIKY</sequence>
<gene>
    <name evidence="7" type="ORF">BN85414080</name>
</gene>
<dbReference type="Proteomes" id="UP000032740">
    <property type="component" value="Chromosome"/>
</dbReference>
<feature type="transmembrane region" description="Helical" evidence="6">
    <location>
        <begin position="51"/>
        <end position="73"/>
    </location>
</feature>
<dbReference type="GO" id="GO:0005886">
    <property type="term" value="C:plasma membrane"/>
    <property type="evidence" value="ECO:0007669"/>
    <property type="project" value="UniProtKB-SubCell"/>
</dbReference>
<evidence type="ECO:0000256" key="1">
    <source>
        <dbReference type="ARBA" id="ARBA00004651"/>
    </source>
</evidence>
<dbReference type="Pfam" id="PF03706">
    <property type="entry name" value="LPG_synthase_TM"/>
    <property type="match status" value="1"/>
</dbReference>
<evidence type="ECO:0000256" key="3">
    <source>
        <dbReference type="ARBA" id="ARBA00022692"/>
    </source>
</evidence>
<feature type="transmembrane region" description="Helical" evidence="6">
    <location>
        <begin position="125"/>
        <end position="153"/>
    </location>
</feature>
<name>U4KQQ4_ALTPJ</name>
<dbReference type="PANTHER" id="PTHR37693">
    <property type="entry name" value="PHOSPHATIDYLGLYCEROL LYSYLTRANSFERASE"/>
    <property type="match status" value="1"/>
</dbReference>
<protein>
    <recommendedName>
        <fullName evidence="9">Phosphatidylglycerol lysyltransferase</fullName>
    </recommendedName>
</protein>
<proteinExistence type="predicted"/>
<dbReference type="AlphaFoldDB" id="U4KQQ4"/>
<evidence type="ECO:0008006" key="9">
    <source>
        <dbReference type="Google" id="ProtNLM"/>
    </source>
</evidence>
<dbReference type="KEGG" id="apal:BN85414080"/>
<keyword evidence="8" id="KW-1185">Reference proteome</keyword>
<evidence type="ECO:0000256" key="5">
    <source>
        <dbReference type="ARBA" id="ARBA00023136"/>
    </source>
</evidence>
<accession>U4KQQ4</accession>
<dbReference type="OrthoDB" id="9810654at2"/>
<dbReference type="EMBL" id="FO681347">
    <property type="protein sequence ID" value="CCV64985.1"/>
    <property type="molecule type" value="Genomic_DNA"/>
</dbReference>
<dbReference type="STRING" id="1318466.BN85414080"/>
<organism evidence="7 8">
    <name type="scientific">Alteracholeplasma palmae (strain ATCC 49389 / J233)</name>
    <name type="common">Acholeplasma palmae</name>
    <dbReference type="NCBI Taxonomy" id="1318466"/>
    <lineage>
        <taxon>Bacteria</taxon>
        <taxon>Bacillati</taxon>
        <taxon>Mycoplasmatota</taxon>
        <taxon>Mollicutes</taxon>
        <taxon>Acholeplasmatales</taxon>
        <taxon>Acholeplasmataceae</taxon>
        <taxon>Acholeplasma</taxon>
    </lineage>
</organism>
<evidence type="ECO:0000313" key="8">
    <source>
        <dbReference type="Proteomes" id="UP000032740"/>
    </source>
</evidence>
<evidence type="ECO:0000313" key="7">
    <source>
        <dbReference type="EMBL" id="CCV64985.1"/>
    </source>
</evidence>
<evidence type="ECO:0000256" key="4">
    <source>
        <dbReference type="ARBA" id="ARBA00022989"/>
    </source>
</evidence>
<keyword evidence="3 6" id="KW-0812">Transmembrane</keyword>
<evidence type="ECO:0000256" key="6">
    <source>
        <dbReference type="SAM" id="Phobius"/>
    </source>
</evidence>
<dbReference type="InterPro" id="IPR022791">
    <property type="entry name" value="L-PG_synthase/AglD"/>
</dbReference>
<keyword evidence="4 6" id="KW-1133">Transmembrane helix</keyword>
<feature type="transmembrane region" description="Helical" evidence="6">
    <location>
        <begin position="12"/>
        <end position="31"/>
    </location>
</feature>
<feature type="transmembrane region" description="Helical" evidence="6">
    <location>
        <begin position="159"/>
        <end position="181"/>
    </location>
</feature>
<feature type="transmembrane region" description="Helical" evidence="6">
    <location>
        <begin position="250"/>
        <end position="273"/>
    </location>
</feature>
<dbReference type="PANTHER" id="PTHR37693:SF1">
    <property type="entry name" value="INTEGRAL MEMBRANE PROTEIN"/>
    <property type="match status" value="1"/>
</dbReference>